<dbReference type="AlphaFoldDB" id="A0A8T1C8N7"/>
<dbReference type="EMBL" id="RCMG01000341">
    <property type="protein sequence ID" value="KAG2856262.1"/>
    <property type="molecule type" value="Genomic_DNA"/>
</dbReference>
<evidence type="ECO:0000313" key="3">
    <source>
        <dbReference type="EMBL" id="KAG2892381.1"/>
    </source>
</evidence>
<accession>A0A8T1C8N7</accession>
<dbReference type="EMBL" id="RCMK01001538">
    <property type="protein sequence ID" value="KAG2892381.1"/>
    <property type="molecule type" value="Genomic_DNA"/>
</dbReference>
<protein>
    <submittedName>
        <fullName evidence="4">Uncharacterized protein</fullName>
    </submittedName>
</protein>
<organism evidence="4 6">
    <name type="scientific">Phytophthora cactorum</name>
    <dbReference type="NCBI Taxonomy" id="29920"/>
    <lineage>
        <taxon>Eukaryota</taxon>
        <taxon>Sar</taxon>
        <taxon>Stramenopiles</taxon>
        <taxon>Oomycota</taxon>
        <taxon>Peronosporomycetes</taxon>
        <taxon>Peronosporales</taxon>
        <taxon>Peronosporaceae</taxon>
        <taxon>Phytophthora</taxon>
    </lineage>
</organism>
<evidence type="ECO:0000313" key="6">
    <source>
        <dbReference type="Proteomes" id="UP000774804"/>
    </source>
</evidence>
<sequence>MGLSLILLHLITRLTNLEAVQPPADSVVVVRLVDALEKQLVHLAVLMYLDLATTQQLADLAGLTRHVN</sequence>
<reference evidence="4" key="1">
    <citation type="submission" date="2018-10" db="EMBL/GenBank/DDBJ databases">
        <title>Effector identification in a new, highly contiguous assembly of the strawberry crown rot pathogen Phytophthora cactorum.</title>
        <authorList>
            <person name="Armitage A.D."/>
            <person name="Nellist C.F."/>
            <person name="Bates H."/>
            <person name="Vickerstaff R.J."/>
            <person name="Harrison R.J."/>
        </authorList>
    </citation>
    <scope>NUCLEOTIDE SEQUENCE</scope>
    <source>
        <strain evidence="2">15-7</strain>
        <strain evidence="4">4032</strain>
        <strain evidence="3">4040</strain>
        <strain evidence="5">P415</strain>
    </source>
</reference>
<evidence type="ECO:0000313" key="4">
    <source>
        <dbReference type="EMBL" id="KAG2914813.1"/>
    </source>
</evidence>
<evidence type="ECO:0000313" key="2">
    <source>
        <dbReference type="EMBL" id="KAG2856262.1"/>
    </source>
</evidence>
<dbReference type="EMBL" id="RCML01000398">
    <property type="protein sequence ID" value="KAG2978230.1"/>
    <property type="molecule type" value="Genomic_DNA"/>
</dbReference>
<feature type="signal peptide" evidence="1">
    <location>
        <begin position="1"/>
        <end position="19"/>
    </location>
</feature>
<gene>
    <name evidence="2" type="ORF">PC113_g11728</name>
    <name evidence="4" type="ORF">PC115_g11571</name>
    <name evidence="3" type="ORF">PC117_g24023</name>
    <name evidence="5" type="ORF">PC118_g12418</name>
</gene>
<proteinExistence type="predicted"/>
<dbReference type="Proteomes" id="UP000697107">
    <property type="component" value="Unassembled WGS sequence"/>
</dbReference>
<keyword evidence="1" id="KW-0732">Signal</keyword>
<dbReference type="Proteomes" id="UP000735874">
    <property type="component" value="Unassembled WGS sequence"/>
</dbReference>
<name>A0A8T1C8N7_9STRA</name>
<evidence type="ECO:0000256" key="1">
    <source>
        <dbReference type="SAM" id="SignalP"/>
    </source>
</evidence>
<dbReference type="Proteomes" id="UP000774804">
    <property type="component" value="Unassembled WGS sequence"/>
</dbReference>
<dbReference type="EMBL" id="RCMI01000366">
    <property type="protein sequence ID" value="KAG2914813.1"/>
    <property type="molecule type" value="Genomic_DNA"/>
</dbReference>
<evidence type="ECO:0000313" key="5">
    <source>
        <dbReference type="EMBL" id="KAG2978230.1"/>
    </source>
</evidence>
<comment type="caution">
    <text evidence="4">The sequence shown here is derived from an EMBL/GenBank/DDBJ whole genome shotgun (WGS) entry which is preliminary data.</text>
</comment>
<dbReference type="Proteomes" id="UP000736787">
    <property type="component" value="Unassembled WGS sequence"/>
</dbReference>
<feature type="chain" id="PRO_5036275137" evidence="1">
    <location>
        <begin position="20"/>
        <end position="68"/>
    </location>
</feature>